<organism evidence="1 2">
    <name type="scientific">Blattamonas nauphoetae</name>
    <dbReference type="NCBI Taxonomy" id="2049346"/>
    <lineage>
        <taxon>Eukaryota</taxon>
        <taxon>Metamonada</taxon>
        <taxon>Preaxostyla</taxon>
        <taxon>Oxymonadida</taxon>
        <taxon>Blattamonas</taxon>
    </lineage>
</organism>
<dbReference type="Pfam" id="PF00514">
    <property type="entry name" value="Arm"/>
    <property type="match status" value="1"/>
</dbReference>
<gene>
    <name evidence="1" type="ORF">BLNAU_17083</name>
</gene>
<name>A0ABQ9X7S2_9EUKA</name>
<dbReference type="InterPro" id="IPR016024">
    <property type="entry name" value="ARM-type_fold"/>
</dbReference>
<dbReference type="EMBL" id="JARBJD010000187">
    <property type="protein sequence ID" value="KAK2947959.1"/>
    <property type="molecule type" value="Genomic_DNA"/>
</dbReference>
<keyword evidence="2" id="KW-1185">Reference proteome</keyword>
<dbReference type="InterPro" id="IPR000225">
    <property type="entry name" value="Armadillo"/>
</dbReference>
<proteinExistence type="predicted"/>
<evidence type="ECO:0000313" key="1">
    <source>
        <dbReference type="EMBL" id="KAK2947959.1"/>
    </source>
</evidence>
<protein>
    <submittedName>
        <fullName evidence="1">Uncharacterized protein</fullName>
    </submittedName>
</protein>
<accession>A0ABQ9X7S2</accession>
<dbReference type="SUPFAM" id="SSF48371">
    <property type="entry name" value="ARM repeat"/>
    <property type="match status" value="1"/>
</dbReference>
<dbReference type="InterPro" id="IPR011989">
    <property type="entry name" value="ARM-like"/>
</dbReference>
<dbReference type="Proteomes" id="UP001281761">
    <property type="component" value="Unassembled WGS sequence"/>
</dbReference>
<reference evidence="1 2" key="1">
    <citation type="journal article" date="2022" name="bioRxiv">
        <title>Genomics of Preaxostyla Flagellates Illuminates Evolutionary Transitions and the Path Towards Mitochondrial Loss.</title>
        <authorList>
            <person name="Novak L.V.F."/>
            <person name="Treitli S.C."/>
            <person name="Pyrih J."/>
            <person name="Halakuc P."/>
            <person name="Pipaliya S.V."/>
            <person name="Vacek V."/>
            <person name="Brzon O."/>
            <person name="Soukal P."/>
            <person name="Eme L."/>
            <person name="Dacks J.B."/>
            <person name="Karnkowska A."/>
            <person name="Elias M."/>
            <person name="Hampl V."/>
        </authorList>
    </citation>
    <scope>NUCLEOTIDE SEQUENCE [LARGE SCALE GENOMIC DNA]</scope>
    <source>
        <strain evidence="1">NAU3</strain>
        <tissue evidence="1">Gut</tissue>
    </source>
</reference>
<comment type="caution">
    <text evidence="1">The sequence shown here is derived from an EMBL/GenBank/DDBJ whole genome shotgun (WGS) entry which is preliminary data.</text>
</comment>
<evidence type="ECO:0000313" key="2">
    <source>
        <dbReference type="Proteomes" id="UP001281761"/>
    </source>
</evidence>
<dbReference type="Gene3D" id="1.25.10.10">
    <property type="entry name" value="Leucine-rich Repeat Variant"/>
    <property type="match status" value="1"/>
</dbReference>
<sequence>MGKRHNTHLSYLQKKEFMFDTEGYNTRTDIENVATALTEKNPQNLHELLVTLRHYSSSEATLPLLIQYNLIPMLTFHLTHSQDESVLDEVLWILTNLASLPSYRLVSFFDDTLLQSILHFTQSDSPQLLKGVWWLLKNLVIMSGKQSQFAHTLDNLGLFQTFVPSASKIFHHAVALSAPFLSPSPPTNTHIISFPSMILSLPDTDTAFDHLLCTLKHLIAATPQQIPEQLFTLIFAAFVTGMHSHTRSASLLLKTQKKHLKDLSSVFYNSPMPSFFPPNISAFPHLVVSVLKYAAEGLSVGYTVWTLIRLLSRHRRICTRHNSSEGDPEPKILTSDEFKALKQVTIEMRGFAQMIQDIGSLVGQIMTGADDVVDFYVNSGLLPALGQCILSLDQAINDPKSGDYSVATSALLAMKADSLGAMWGPAVALLKSMDLSIRPTMKEVDNDFDAIDDSNEFKHISMDSVLRENLLDATRLVSYCLSNIVAGSTLHAHRTVSEVFPGAEPEQQFVSYFADRLLDRESIVLTDDLYVIHGLIVTPDPEIFTLIENSEIIPNLLLFHWHRPFNYTADPNIGVFFEILFSVLQKSQRPNILLGYLKNEEVEHTMEVIVRGSTEETAKKASKFFRKAERVERAYIDEHGEPPPLSIIDVALMEDYESLDGEYSEFDEIVAKDHADLVE</sequence>